<dbReference type="PANTHER" id="PTHR48465">
    <property type="entry name" value="PROTEIN SSUH2 HOMOLOG"/>
    <property type="match status" value="1"/>
</dbReference>
<keyword evidence="2" id="KW-1185">Reference proteome</keyword>
<dbReference type="AlphaFoldDB" id="A0A8X6WUA3"/>
<evidence type="ECO:0000313" key="1">
    <source>
        <dbReference type="EMBL" id="GFY40885.1"/>
    </source>
</evidence>
<dbReference type="OrthoDB" id="3355217at2759"/>
<dbReference type="PANTHER" id="PTHR48465:SF1">
    <property type="entry name" value="PROTEIN SSUH2 HOMOLOG"/>
    <property type="match status" value="1"/>
</dbReference>
<sequence length="234" mass="26467">MNTIQKVSTVPQLDFLERLETRKVRKVVKRSNLFEELDDYEFQRRFRLTKEIAIPPPLDTTLKKSESEIQRSPLPSIPHLTEKEVRDALIKEVSTHCCYGTGAARDMAITEIKHSIAFHYTLETFTEKRTTCWAFEPYIGGPLEKLDSGDAPFPWDIPSEPPVYFSNHAVQLEVPYTASVKVCHVCGGPGRKKCASCSGKGWEYCFHCHGDGFSPVTLRTEAKDCLHCTGSGQR</sequence>
<organism evidence="1 2">
    <name type="scientific">Trichonephila inaurata madagascariensis</name>
    <dbReference type="NCBI Taxonomy" id="2747483"/>
    <lineage>
        <taxon>Eukaryota</taxon>
        <taxon>Metazoa</taxon>
        <taxon>Ecdysozoa</taxon>
        <taxon>Arthropoda</taxon>
        <taxon>Chelicerata</taxon>
        <taxon>Arachnida</taxon>
        <taxon>Araneae</taxon>
        <taxon>Araneomorphae</taxon>
        <taxon>Entelegynae</taxon>
        <taxon>Araneoidea</taxon>
        <taxon>Nephilidae</taxon>
        <taxon>Trichonephila</taxon>
        <taxon>Trichonephila inaurata</taxon>
    </lineage>
</organism>
<reference evidence="1" key="1">
    <citation type="submission" date="2020-08" db="EMBL/GenBank/DDBJ databases">
        <title>Multicomponent nature underlies the extraordinary mechanical properties of spider dragline silk.</title>
        <authorList>
            <person name="Kono N."/>
            <person name="Nakamura H."/>
            <person name="Mori M."/>
            <person name="Yoshida Y."/>
            <person name="Ohtoshi R."/>
            <person name="Malay A.D."/>
            <person name="Moran D.A.P."/>
            <person name="Tomita M."/>
            <person name="Numata K."/>
            <person name="Arakawa K."/>
        </authorList>
    </citation>
    <scope>NUCLEOTIDE SEQUENCE</scope>
</reference>
<proteinExistence type="predicted"/>
<gene>
    <name evidence="1" type="primary">ssuh2</name>
    <name evidence="1" type="ORF">TNIN_206001</name>
</gene>
<evidence type="ECO:0000313" key="2">
    <source>
        <dbReference type="Proteomes" id="UP000886998"/>
    </source>
</evidence>
<dbReference type="EMBL" id="BMAV01002163">
    <property type="protein sequence ID" value="GFY40885.1"/>
    <property type="molecule type" value="Genomic_DNA"/>
</dbReference>
<protein>
    <submittedName>
        <fullName evidence="1">Protein SSUH2 homolog</fullName>
    </submittedName>
</protein>
<feature type="non-terminal residue" evidence="1">
    <location>
        <position position="234"/>
    </location>
</feature>
<name>A0A8X6WUA3_9ARAC</name>
<dbReference type="InterPro" id="IPR052789">
    <property type="entry name" value="SSUH2_homolog"/>
</dbReference>
<accession>A0A8X6WUA3</accession>
<dbReference type="Proteomes" id="UP000886998">
    <property type="component" value="Unassembled WGS sequence"/>
</dbReference>
<comment type="caution">
    <text evidence="1">The sequence shown here is derived from an EMBL/GenBank/DDBJ whole genome shotgun (WGS) entry which is preliminary data.</text>
</comment>